<evidence type="ECO:0000313" key="2">
    <source>
        <dbReference type="Proteomes" id="UP001327560"/>
    </source>
</evidence>
<sequence length="145" mass="16195">MLAVKEPFSIGIEVRLGNGLQTNFWNDRWLGNHTLAQQFRDLFENSRQKNSSVVGMAGSSGSSWLFQWWDASKLRTGFGGMVPNWMMCAIASASKWMKLGNTCFRSATLQLRPGRLYCGGQMRGIQALCRSRGLRTGTVGVDVWP</sequence>
<dbReference type="Proteomes" id="UP001327560">
    <property type="component" value="Chromosome 4"/>
</dbReference>
<keyword evidence="2" id="KW-1185">Reference proteome</keyword>
<protein>
    <submittedName>
        <fullName evidence="1">Uncharacterized protein</fullName>
    </submittedName>
</protein>
<proteinExistence type="predicted"/>
<reference evidence="1 2" key="1">
    <citation type="submission" date="2023-10" db="EMBL/GenBank/DDBJ databases">
        <title>Chromosome-scale genome assembly provides insights into flower coloration mechanisms of Canna indica.</title>
        <authorList>
            <person name="Li C."/>
        </authorList>
    </citation>
    <scope>NUCLEOTIDE SEQUENCE [LARGE SCALE GENOMIC DNA]</scope>
    <source>
        <tissue evidence="1">Flower</tissue>
    </source>
</reference>
<organism evidence="1 2">
    <name type="scientific">Canna indica</name>
    <name type="common">Indian-shot</name>
    <dbReference type="NCBI Taxonomy" id="4628"/>
    <lineage>
        <taxon>Eukaryota</taxon>
        <taxon>Viridiplantae</taxon>
        <taxon>Streptophyta</taxon>
        <taxon>Embryophyta</taxon>
        <taxon>Tracheophyta</taxon>
        <taxon>Spermatophyta</taxon>
        <taxon>Magnoliopsida</taxon>
        <taxon>Liliopsida</taxon>
        <taxon>Zingiberales</taxon>
        <taxon>Cannaceae</taxon>
        <taxon>Canna</taxon>
    </lineage>
</organism>
<evidence type="ECO:0000313" key="1">
    <source>
        <dbReference type="EMBL" id="WOL04495.1"/>
    </source>
</evidence>
<dbReference type="AlphaFoldDB" id="A0AAQ3K9P8"/>
<gene>
    <name evidence="1" type="ORF">Cni_G13216</name>
</gene>
<dbReference type="EMBL" id="CP136893">
    <property type="protein sequence ID" value="WOL04495.1"/>
    <property type="molecule type" value="Genomic_DNA"/>
</dbReference>
<name>A0AAQ3K9P8_9LILI</name>
<accession>A0AAQ3K9P8</accession>